<sequence length="42" mass="5194">MQKRKLYTLEEKRQHVASWRASGLTRHLYCELHDIKFSTFRE</sequence>
<feature type="non-terminal residue" evidence="1">
    <location>
        <position position="42"/>
    </location>
</feature>
<name>A0A658IDT9_SALNE</name>
<dbReference type="NCBIfam" id="NF047593">
    <property type="entry name" value="IS66_ISAeme5_TnpA"/>
    <property type="match status" value="1"/>
</dbReference>
<dbReference type="EMBL" id="QWJV01000134">
    <property type="protein sequence ID" value="RIQ19616.1"/>
    <property type="molecule type" value="Genomic_DNA"/>
</dbReference>
<dbReference type="Proteomes" id="UP000839534">
    <property type="component" value="Unassembled WGS sequence"/>
</dbReference>
<dbReference type="AlphaFoldDB" id="A0A658IDT9"/>
<proteinExistence type="predicted"/>
<reference evidence="1" key="1">
    <citation type="submission" date="2018-08" db="EMBL/GenBank/DDBJ databases">
        <title>Whole genome sequencing of Salmonella enterica serotype newport.</title>
        <authorList>
            <person name="Bell R."/>
        </authorList>
    </citation>
    <scope>NUCLEOTIDE SEQUENCE [LARGE SCALE GENOMIC DNA]</scope>
    <source>
        <strain evidence="1">CFSAN000835</strain>
    </source>
</reference>
<gene>
    <name evidence="1" type="ORF">DLN06_25795</name>
</gene>
<evidence type="ECO:0000313" key="1">
    <source>
        <dbReference type="EMBL" id="RIQ19616.1"/>
    </source>
</evidence>
<organism evidence="1">
    <name type="scientific">Salmonella enterica subsp. enterica serovar Newport str. CFSAN000835</name>
    <dbReference type="NCBI Taxonomy" id="1299174"/>
    <lineage>
        <taxon>Bacteria</taxon>
        <taxon>Pseudomonadati</taxon>
        <taxon>Pseudomonadota</taxon>
        <taxon>Gammaproteobacteria</taxon>
        <taxon>Enterobacterales</taxon>
        <taxon>Enterobacteriaceae</taxon>
        <taxon>Salmonella</taxon>
    </lineage>
</organism>
<evidence type="ECO:0008006" key="2">
    <source>
        <dbReference type="Google" id="ProtNLM"/>
    </source>
</evidence>
<dbReference type="RefSeq" id="WP_404948144.1">
    <property type="nucleotide sequence ID" value="NZ_QWJV01000134.1"/>
</dbReference>
<protein>
    <recommendedName>
        <fullName evidence="2">Transposase</fullName>
    </recommendedName>
</protein>
<accession>A0A658IDT9</accession>
<comment type="caution">
    <text evidence="1">The sequence shown here is derived from an EMBL/GenBank/DDBJ whole genome shotgun (WGS) entry which is preliminary data.</text>
</comment>